<dbReference type="PANTHER" id="PTHR46481:SF10">
    <property type="entry name" value="ZINC FINGER BED DOMAIN-CONTAINING PROTEIN 39"/>
    <property type="match status" value="1"/>
</dbReference>
<dbReference type="GO" id="GO:0003677">
    <property type="term" value="F:DNA binding"/>
    <property type="evidence" value="ECO:0007669"/>
    <property type="project" value="InterPro"/>
</dbReference>
<dbReference type="SUPFAM" id="SSF140996">
    <property type="entry name" value="Hermes dimerisation domain"/>
    <property type="match status" value="1"/>
</dbReference>
<feature type="coiled-coil region" evidence="9">
    <location>
        <begin position="791"/>
        <end position="818"/>
    </location>
</feature>
<evidence type="ECO:0000256" key="5">
    <source>
        <dbReference type="ARBA" id="ARBA00023015"/>
    </source>
</evidence>
<evidence type="ECO:0000259" key="11">
    <source>
        <dbReference type="PROSITE" id="PS50808"/>
    </source>
</evidence>
<dbReference type="PROSITE" id="PS50808">
    <property type="entry name" value="ZF_BED"/>
    <property type="match status" value="1"/>
</dbReference>
<dbReference type="GO" id="GO:0008270">
    <property type="term" value="F:zinc ion binding"/>
    <property type="evidence" value="ECO:0007669"/>
    <property type="project" value="UniProtKB-KW"/>
</dbReference>
<keyword evidence="7" id="KW-0539">Nucleus</keyword>
<sequence>MNRRQSEAWGHYDTCADKGKAKCRICKQVISITGGSTGNLTRHLKRRHPGVPLQWSAKKLKPSETNSNAANALPSIENPDDPMPIPPILPIATPAPSTSKGKQSTLDFFVEGGKPISKVKADKLDKQLIRLIVKEYNPFSIVEDKEFINFIKLLCPTYKLPSRKTISNGLLNAIYNDTVDECRKGLDKVRYISLTTDGWTSINNESFIATTVHFIDEEDGDLKTLLLGCSRFEASHTSVNLGEDLKSKLQLWGLEGKVVCVTTDNASNIVGAIAQCRFRQMGCFAHSLNLIVKSCLQLEDVKKVVSKIKRTVMFFKQSTVALQRLKENQRHMQMPELKLKQDVETRWNSTYDMVDRFVKNKEPILTTLVVLESAPTNFHKDEWELMKGLIAFLEIFHSITVEISTEKHVSISKLPLLYGFMNDHVKMCTNEYKTKALQDVGRILSQQIADRLLKVVTTSHVCEAVLLDPRFKELGLEVIKMDVITKEKVKAKLVDYHNKMIKCNPNSDQKLPSNSQKKSYWDAFDKNVSTKRPSSSAEANAIIEMDKLKMELENVKDLTNKNELDIILCHLECVPDLVSGAIGGYFKIPLELRKYWDSVALELAECGLGKPRSGDTIKKKWYDLKHRTKLKARKHTIHQNGTGGQKPLPPLTDLDERVIKLTGTTVVTGITTLDFDTTAVLLDSQRAPSSSTSFACASTSDAGASTSHTGASTSRRTSISPIDPIISYPDLTDLIDDVNRNNDGAESQSEMEIATRCINLSASAKTSTPRVKKFRKKIRGPSTREIQIAQILEQKKISNDLKRRNNELLEQMIELKKAKYNL</sequence>
<keyword evidence="2" id="KW-0479">Metal-binding</keyword>
<accession>A0AAV6TV22</accession>
<dbReference type="InterPro" id="IPR012337">
    <property type="entry name" value="RNaseH-like_sf"/>
</dbReference>
<evidence type="ECO:0000256" key="10">
    <source>
        <dbReference type="SAM" id="MobiDB-lite"/>
    </source>
</evidence>
<evidence type="ECO:0000256" key="1">
    <source>
        <dbReference type="ARBA" id="ARBA00004123"/>
    </source>
</evidence>
<dbReference type="InterPro" id="IPR003656">
    <property type="entry name" value="Znf_BED"/>
</dbReference>
<comment type="caution">
    <text evidence="12">The sequence shown here is derived from an EMBL/GenBank/DDBJ whole genome shotgun (WGS) entry which is preliminary data.</text>
</comment>
<protein>
    <recommendedName>
        <fullName evidence="11">BED-type domain-containing protein</fullName>
    </recommendedName>
</protein>
<dbReference type="PANTHER" id="PTHR46481">
    <property type="entry name" value="ZINC FINGER BED DOMAIN-CONTAINING PROTEIN 4"/>
    <property type="match status" value="1"/>
</dbReference>
<keyword evidence="9" id="KW-0175">Coiled coil</keyword>
<dbReference type="SMART" id="SM00614">
    <property type="entry name" value="ZnF_BED"/>
    <property type="match status" value="1"/>
</dbReference>
<evidence type="ECO:0000256" key="8">
    <source>
        <dbReference type="PROSITE-ProRule" id="PRU00027"/>
    </source>
</evidence>
<dbReference type="GO" id="GO:0005634">
    <property type="term" value="C:nucleus"/>
    <property type="evidence" value="ECO:0007669"/>
    <property type="project" value="UniProtKB-SubCell"/>
</dbReference>
<evidence type="ECO:0000256" key="9">
    <source>
        <dbReference type="SAM" id="Coils"/>
    </source>
</evidence>
<evidence type="ECO:0000256" key="7">
    <source>
        <dbReference type="ARBA" id="ARBA00023242"/>
    </source>
</evidence>
<keyword evidence="4" id="KW-0862">Zinc</keyword>
<proteinExistence type="predicted"/>
<dbReference type="GO" id="GO:0009791">
    <property type="term" value="P:post-embryonic development"/>
    <property type="evidence" value="ECO:0007669"/>
    <property type="project" value="UniProtKB-ARBA"/>
</dbReference>
<name>A0AAV6TV22_9ARAC</name>
<evidence type="ECO:0000256" key="4">
    <source>
        <dbReference type="ARBA" id="ARBA00022833"/>
    </source>
</evidence>
<feature type="domain" description="BED-type" evidence="11">
    <location>
        <begin position="3"/>
        <end position="49"/>
    </location>
</feature>
<dbReference type="InterPro" id="IPR036236">
    <property type="entry name" value="Znf_C2H2_sf"/>
</dbReference>
<dbReference type="SUPFAM" id="SSF57667">
    <property type="entry name" value="beta-beta-alpha zinc fingers"/>
    <property type="match status" value="1"/>
</dbReference>
<gene>
    <name evidence="12" type="ORF">JTE90_004173</name>
</gene>
<comment type="subcellular location">
    <subcellularLocation>
        <location evidence="1">Nucleus</location>
    </subcellularLocation>
</comment>
<keyword evidence="13" id="KW-1185">Reference proteome</keyword>
<evidence type="ECO:0000256" key="2">
    <source>
        <dbReference type="ARBA" id="ARBA00022723"/>
    </source>
</evidence>
<dbReference type="SUPFAM" id="SSF53098">
    <property type="entry name" value="Ribonuclease H-like"/>
    <property type="match status" value="1"/>
</dbReference>
<organism evidence="12 13">
    <name type="scientific">Oedothorax gibbosus</name>
    <dbReference type="NCBI Taxonomy" id="931172"/>
    <lineage>
        <taxon>Eukaryota</taxon>
        <taxon>Metazoa</taxon>
        <taxon>Ecdysozoa</taxon>
        <taxon>Arthropoda</taxon>
        <taxon>Chelicerata</taxon>
        <taxon>Arachnida</taxon>
        <taxon>Araneae</taxon>
        <taxon>Araneomorphae</taxon>
        <taxon>Entelegynae</taxon>
        <taxon>Araneoidea</taxon>
        <taxon>Linyphiidae</taxon>
        <taxon>Erigoninae</taxon>
        <taxon>Oedothorax</taxon>
    </lineage>
</organism>
<dbReference type="Proteomes" id="UP000827092">
    <property type="component" value="Unassembled WGS sequence"/>
</dbReference>
<evidence type="ECO:0000313" key="12">
    <source>
        <dbReference type="EMBL" id="KAG8175481.1"/>
    </source>
</evidence>
<keyword evidence="6" id="KW-0804">Transcription</keyword>
<dbReference type="InterPro" id="IPR052035">
    <property type="entry name" value="ZnF_BED_domain_contain"/>
</dbReference>
<dbReference type="Pfam" id="PF02892">
    <property type="entry name" value="zf-BED"/>
    <property type="match status" value="1"/>
</dbReference>
<reference evidence="12 13" key="1">
    <citation type="journal article" date="2022" name="Nat. Ecol. Evol.">
        <title>A masculinizing supergene underlies an exaggerated male reproductive morph in a spider.</title>
        <authorList>
            <person name="Hendrickx F."/>
            <person name="De Corte Z."/>
            <person name="Sonet G."/>
            <person name="Van Belleghem S.M."/>
            <person name="Kostlbacher S."/>
            <person name="Vangestel C."/>
        </authorList>
    </citation>
    <scope>NUCLEOTIDE SEQUENCE [LARGE SCALE GENOMIC DNA]</scope>
    <source>
        <strain evidence="12">W744_W776</strain>
    </source>
</reference>
<evidence type="ECO:0000256" key="3">
    <source>
        <dbReference type="ARBA" id="ARBA00022771"/>
    </source>
</evidence>
<dbReference type="AlphaFoldDB" id="A0AAV6TV22"/>
<keyword evidence="3 8" id="KW-0863">Zinc-finger</keyword>
<evidence type="ECO:0000256" key="6">
    <source>
        <dbReference type="ARBA" id="ARBA00023163"/>
    </source>
</evidence>
<dbReference type="EMBL" id="JAFNEN010000996">
    <property type="protein sequence ID" value="KAG8175481.1"/>
    <property type="molecule type" value="Genomic_DNA"/>
</dbReference>
<evidence type="ECO:0000313" key="13">
    <source>
        <dbReference type="Proteomes" id="UP000827092"/>
    </source>
</evidence>
<keyword evidence="5" id="KW-0805">Transcription regulation</keyword>
<feature type="region of interest" description="Disordered" evidence="10">
    <location>
        <begin position="697"/>
        <end position="718"/>
    </location>
</feature>